<protein>
    <submittedName>
        <fullName evidence="2">Uncharacterized protein</fullName>
    </submittedName>
</protein>
<evidence type="ECO:0000256" key="1">
    <source>
        <dbReference type="SAM" id="MobiDB-lite"/>
    </source>
</evidence>
<dbReference type="Proteomes" id="UP000469452">
    <property type="component" value="Unassembled WGS sequence"/>
</dbReference>
<dbReference type="EMBL" id="VJMI01013695">
    <property type="protein sequence ID" value="KAF0747109.1"/>
    <property type="molecule type" value="Genomic_DNA"/>
</dbReference>
<comment type="caution">
    <text evidence="2">The sequence shown here is derived from an EMBL/GenBank/DDBJ whole genome shotgun (WGS) entry which is preliminary data.</text>
</comment>
<organism evidence="2 3">
    <name type="scientific">Aphanomyces astaci</name>
    <name type="common">Crayfish plague agent</name>
    <dbReference type="NCBI Taxonomy" id="112090"/>
    <lineage>
        <taxon>Eukaryota</taxon>
        <taxon>Sar</taxon>
        <taxon>Stramenopiles</taxon>
        <taxon>Oomycota</taxon>
        <taxon>Saprolegniomycetes</taxon>
        <taxon>Saprolegniales</taxon>
        <taxon>Verrucalvaceae</taxon>
        <taxon>Aphanomyces</taxon>
    </lineage>
</organism>
<dbReference type="PANTHER" id="PTHR31827">
    <property type="entry name" value="EMB|CAB89363.1"/>
    <property type="match status" value="1"/>
</dbReference>
<feature type="region of interest" description="Disordered" evidence="1">
    <location>
        <begin position="1"/>
        <end position="21"/>
    </location>
</feature>
<feature type="compositionally biased region" description="Polar residues" evidence="1">
    <location>
        <begin position="9"/>
        <end position="21"/>
    </location>
</feature>
<dbReference type="AlphaFoldDB" id="A0A6A5A1I8"/>
<gene>
    <name evidence="2" type="ORF">AaE_007860</name>
</gene>
<proteinExistence type="predicted"/>
<evidence type="ECO:0000313" key="3">
    <source>
        <dbReference type="Proteomes" id="UP000469452"/>
    </source>
</evidence>
<evidence type="ECO:0000313" key="2">
    <source>
        <dbReference type="EMBL" id="KAF0747109.1"/>
    </source>
</evidence>
<dbReference type="PANTHER" id="PTHR31827:SF1">
    <property type="entry name" value="EMB|CAB89363.1"/>
    <property type="match status" value="1"/>
</dbReference>
<reference evidence="2 3" key="1">
    <citation type="submission" date="2019-06" db="EMBL/GenBank/DDBJ databases">
        <title>Genomics analysis of Aphanomyces spp. identifies a new class of oomycete effector associated with host adaptation.</title>
        <authorList>
            <person name="Gaulin E."/>
        </authorList>
    </citation>
    <scope>NUCLEOTIDE SEQUENCE [LARGE SCALE GENOMIC DNA]</scope>
    <source>
        <strain evidence="2 3">E</strain>
    </source>
</reference>
<dbReference type="VEuPathDB" id="FungiDB:H257_01364"/>
<accession>A0A6A5A1I8</accession>
<sequence>MPFFENIDDTSSLYQSKSPSNEFTGEELSLLCDMLVPLTSGLPALSLPPTSPVSSTTCDDLLFLDQLEPPPSFLFTAAASSDASDDTKKSLLHCSIAGCPKRVRSRGLCKSHGGGRRCSVSGWLQDASRAAKAKAYASVMAADGVAASTAAPAERSQMASVRTTAEGSGAAKQDVLSRAKARGSYCRTHGGGKLCKYPGCKKGSQRKGYCATHGHAIPVAVDVPYETYVI</sequence>
<name>A0A6A5A1I8_APHAT</name>